<dbReference type="Pfam" id="PF01420">
    <property type="entry name" value="Methylase_S"/>
    <property type="match status" value="1"/>
</dbReference>
<dbReference type="PANTHER" id="PTHR30408">
    <property type="entry name" value="TYPE-1 RESTRICTION ENZYME ECOKI SPECIFICITY PROTEIN"/>
    <property type="match status" value="1"/>
</dbReference>
<keyword evidence="2" id="KW-0680">Restriction system</keyword>
<dbReference type="EMBL" id="FRDN01000017">
    <property type="protein sequence ID" value="SHN86611.1"/>
    <property type="molecule type" value="Genomic_DNA"/>
</dbReference>
<evidence type="ECO:0000259" key="4">
    <source>
        <dbReference type="Pfam" id="PF01420"/>
    </source>
</evidence>
<dbReference type="AlphaFoldDB" id="A0A1M7UU95"/>
<sequence>MKNPADVGFIYAFLRSETGNTLLQTNRYGSVIQHIEPDHLADIPVPNPADKIKTKISDLVIRSYDLRDRSNELIDKATAMLVDALCLPPISKLKTERFCDEYETNNYNVKLSDLGGRLDGSYHLPITKAITAHLQRYAGELTTVGDERISKNIILPGRFKRVYVEKGQGRAFFGGKQLYELDPTNKKYLSLTQHGDRIKEQLELHENMILITRSGTIGKVTIVPKHWEHWVASEHIIRVIPASNEIAGYLSIFLASEYGYPLIRRFTYGSVVDEIDERHVAKIPFPLLKAKAVQDEIACIALEANAFRYEAYRLEQEALQIMNDEVIFS</sequence>
<reference evidence="6" key="1">
    <citation type="submission" date="2016-12" db="EMBL/GenBank/DDBJ databases">
        <authorList>
            <person name="Varghese N."/>
            <person name="Submissions S."/>
        </authorList>
    </citation>
    <scope>NUCLEOTIDE SEQUENCE [LARGE SCALE GENOMIC DNA]</scope>
    <source>
        <strain evidence="6">DSM 11544</strain>
    </source>
</reference>
<dbReference type="GO" id="GO:0003677">
    <property type="term" value="F:DNA binding"/>
    <property type="evidence" value="ECO:0007669"/>
    <property type="project" value="UniProtKB-KW"/>
</dbReference>
<dbReference type="Proteomes" id="UP000184010">
    <property type="component" value="Unassembled WGS sequence"/>
</dbReference>
<evidence type="ECO:0000256" key="3">
    <source>
        <dbReference type="ARBA" id="ARBA00023125"/>
    </source>
</evidence>
<evidence type="ECO:0000313" key="5">
    <source>
        <dbReference type="EMBL" id="SHN86611.1"/>
    </source>
</evidence>
<name>A0A1M7UU95_9FIRM</name>
<feature type="domain" description="Type I restriction modification DNA specificity" evidence="4">
    <location>
        <begin position="200"/>
        <end position="298"/>
    </location>
</feature>
<accession>A0A1M7UU95</accession>
<evidence type="ECO:0000256" key="2">
    <source>
        <dbReference type="ARBA" id="ARBA00022747"/>
    </source>
</evidence>
<dbReference type="InterPro" id="IPR052021">
    <property type="entry name" value="Type-I_RS_S_subunit"/>
</dbReference>
<evidence type="ECO:0000313" key="6">
    <source>
        <dbReference type="Proteomes" id="UP000184010"/>
    </source>
</evidence>
<comment type="similarity">
    <text evidence="1">Belongs to the type-I restriction system S methylase family.</text>
</comment>
<keyword evidence="3" id="KW-0238">DNA-binding</keyword>
<dbReference type="GO" id="GO:0009307">
    <property type="term" value="P:DNA restriction-modification system"/>
    <property type="evidence" value="ECO:0007669"/>
    <property type="project" value="UniProtKB-KW"/>
</dbReference>
<dbReference type="InterPro" id="IPR000055">
    <property type="entry name" value="Restrct_endonuc_typeI_TRD"/>
</dbReference>
<dbReference type="SUPFAM" id="SSF116734">
    <property type="entry name" value="DNA methylase specificity domain"/>
    <property type="match status" value="2"/>
</dbReference>
<evidence type="ECO:0000256" key="1">
    <source>
        <dbReference type="ARBA" id="ARBA00010923"/>
    </source>
</evidence>
<keyword evidence="6" id="KW-1185">Reference proteome</keyword>
<dbReference type="Gene3D" id="3.90.220.20">
    <property type="entry name" value="DNA methylase specificity domains"/>
    <property type="match status" value="2"/>
</dbReference>
<protein>
    <submittedName>
        <fullName evidence="5">Type I restriction modification DNA specificity domain-containing protein</fullName>
    </submittedName>
</protein>
<organism evidence="5 6">
    <name type="scientific">Desulfitobacterium chlororespirans DSM 11544</name>
    <dbReference type="NCBI Taxonomy" id="1121395"/>
    <lineage>
        <taxon>Bacteria</taxon>
        <taxon>Bacillati</taxon>
        <taxon>Bacillota</taxon>
        <taxon>Clostridia</taxon>
        <taxon>Eubacteriales</taxon>
        <taxon>Desulfitobacteriaceae</taxon>
        <taxon>Desulfitobacterium</taxon>
    </lineage>
</organism>
<gene>
    <name evidence="5" type="ORF">SAMN02745215_04677</name>
</gene>
<proteinExistence type="inferred from homology"/>
<dbReference type="InterPro" id="IPR044946">
    <property type="entry name" value="Restrct_endonuc_typeI_TRD_sf"/>
</dbReference>
<dbReference type="PANTHER" id="PTHR30408:SF12">
    <property type="entry name" value="TYPE I RESTRICTION ENZYME MJAVIII SPECIFICITY SUBUNIT"/>
    <property type="match status" value="1"/>
</dbReference>